<evidence type="ECO:0000313" key="3">
    <source>
        <dbReference type="EMBL" id="KIW03507.1"/>
    </source>
</evidence>
<feature type="coiled-coil region" evidence="1">
    <location>
        <begin position="617"/>
        <end position="644"/>
    </location>
</feature>
<feature type="compositionally biased region" description="Basic and acidic residues" evidence="2">
    <location>
        <begin position="77"/>
        <end position="86"/>
    </location>
</feature>
<feature type="compositionally biased region" description="Basic and acidic residues" evidence="2">
    <location>
        <begin position="137"/>
        <end position="148"/>
    </location>
</feature>
<dbReference type="VEuPathDB" id="FungiDB:PV09_05273"/>
<feature type="compositionally biased region" description="Polar residues" evidence="2">
    <location>
        <begin position="406"/>
        <end position="420"/>
    </location>
</feature>
<dbReference type="GeneID" id="27313246"/>
<organism evidence="3 4">
    <name type="scientific">Verruconis gallopava</name>
    <dbReference type="NCBI Taxonomy" id="253628"/>
    <lineage>
        <taxon>Eukaryota</taxon>
        <taxon>Fungi</taxon>
        <taxon>Dikarya</taxon>
        <taxon>Ascomycota</taxon>
        <taxon>Pezizomycotina</taxon>
        <taxon>Dothideomycetes</taxon>
        <taxon>Pleosporomycetidae</taxon>
        <taxon>Venturiales</taxon>
        <taxon>Sympoventuriaceae</taxon>
        <taxon>Verruconis</taxon>
    </lineage>
</organism>
<proteinExistence type="predicted"/>
<sequence length="714" mass="78373">MRLPDSLQLHFIMVAQEDGLNNKNDEVTQQRKSIVAAAIRRGTVKISEPILWVEGVPSNSQPAAAAVEPQGPAVETSTKETEEGDKIHGLAISTDEPTSVVRISGDGPTVSQAQLPPPNAIRETIESRVSYAPAESLDQKSEHKRSIFVEDDMDSPRQTAAEKKRARRSGTLRTVLRSVFGRKKKTQSKHISPPPSRSTVKHEYSRSDPLPGSRSKTPSAIQPGRSISSQNARQTLNEDELDVRSTPVQQMLPFPMNVNAPQPESPSKERRIANYLSFETSPKVHRRRATLSSMIISPEDNTVLHKMWSTTDLAPINSASETSPLDSIEQPGTPIGVAVSGSIANPNRRSRSAGALHELAKKQAQDTHVRRLSSEIKYWRASHIASLQDDARERKTQPQEDLETPVLTSPRASSIEPPQTEVSEVFAETGSSIHEGHLEPIEYGSEASELAPADKGDGLVEQRLLQLESSMRRLSVSVSEYAAKVEAPKEREFALKPAPRTNTPQVVFQAPASGRQAYTENESVMEGPQKNPSMRFAQPSRAVPSPSPSKGSYQHSYVSSTTTLQPLGHYSAGPSSVQSAPQSSSPSVPNTQYVTQNALQEHFVPLYNALRYERQIRKALETQVAQLRNDVIDLSAMVAQLRKQSAYMQTNGSSPGGSSVKAFGFDVNERSRFSGYDSSDAEGDAPRLSPQEQWTTPREEQSRQWGSTVEGDMF</sequence>
<evidence type="ECO:0000256" key="1">
    <source>
        <dbReference type="SAM" id="Coils"/>
    </source>
</evidence>
<feature type="compositionally biased region" description="Basic and acidic residues" evidence="2">
    <location>
        <begin position="389"/>
        <end position="398"/>
    </location>
</feature>
<evidence type="ECO:0000256" key="2">
    <source>
        <dbReference type="SAM" id="MobiDB-lite"/>
    </source>
</evidence>
<feature type="compositionally biased region" description="Polar residues" evidence="2">
    <location>
        <begin position="214"/>
        <end position="235"/>
    </location>
</feature>
<dbReference type="HOGENOM" id="CLU_386943_0_0_1"/>
<dbReference type="RefSeq" id="XP_016213376.1">
    <property type="nucleotide sequence ID" value="XM_016358757.1"/>
</dbReference>
<gene>
    <name evidence="3" type="ORF">PV09_05273</name>
</gene>
<dbReference type="EMBL" id="KN847544">
    <property type="protein sequence ID" value="KIW03507.1"/>
    <property type="molecule type" value="Genomic_DNA"/>
</dbReference>
<reference evidence="3 4" key="1">
    <citation type="submission" date="2015-01" db="EMBL/GenBank/DDBJ databases">
        <title>The Genome Sequence of Ochroconis gallopava CBS43764.</title>
        <authorList>
            <consortium name="The Broad Institute Genomics Platform"/>
            <person name="Cuomo C."/>
            <person name="de Hoog S."/>
            <person name="Gorbushina A."/>
            <person name="Stielow B."/>
            <person name="Teixiera M."/>
            <person name="Abouelleil A."/>
            <person name="Chapman S.B."/>
            <person name="Priest M."/>
            <person name="Young S.K."/>
            <person name="Wortman J."/>
            <person name="Nusbaum C."/>
            <person name="Birren B."/>
        </authorList>
    </citation>
    <scope>NUCLEOTIDE SEQUENCE [LARGE SCALE GENOMIC DNA]</scope>
    <source>
        <strain evidence="3 4">CBS 43764</strain>
    </source>
</reference>
<dbReference type="AlphaFoldDB" id="A0A0D1YSD5"/>
<feature type="compositionally biased region" description="Polar residues" evidence="2">
    <location>
        <begin position="548"/>
        <end position="565"/>
    </location>
</feature>
<keyword evidence="4" id="KW-1185">Reference proteome</keyword>
<keyword evidence="1" id="KW-0175">Coiled coil</keyword>
<protein>
    <submittedName>
        <fullName evidence="3">Uncharacterized protein</fullName>
    </submittedName>
</protein>
<feature type="region of interest" description="Disordered" evidence="2">
    <location>
        <begin position="673"/>
        <end position="714"/>
    </location>
</feature>
<dbReference type="OrthoDB" id="5428925at2759"/>
<dbReference type="InParanoid" id="A0A0D1YSD5"/>
<name>A0A0D1YSD5_9PEZI</name>
<feature type="region of interest" description="Disordered" evidence="2">
    <location>
        <begin position="62"/>
        <end position="86"/>
    </location>
</feature>
<feature type="region of interest" description="Disordered" evidence="2">
    <location>
        <begin position="495"/>
        <end position="590"/>
    </location>
</feature>
<feature type="region of interest" description="Disordered" evidence="2">
    <location>
        <begin position="131"/>
        <end position="237"/>
    </location>
</feature>
<accession>A0A0D1YSD5</accession>
<evidence type="ECO:0000313" key="4">
    <source>
        <dbReference type="Proteomes" id="UP000053259"/>
    </source>
</evidence>
<dbReference type="Proteomes" id="UP000053259">
    <property type="component" value="Unassembled WGS sequence"/>
</dbReference>
<feature type="region of interest" description="Disordered" evidence="2">
    <location>
        <begin position="387"/>
        <end position="420"/>
    </location>
</feature>
<feature type="compositionally biased region" description="Low complexity" evidence="2">
    <location>
        <begin position="571"/>
        <end position="589"/>
    </location>
</feature>